<name>A0A438JK32_VITVI</name>
<feature type="repeat" description="PPR" evidence="2">
    <location>
        <begin position="444"/>
        <end position="478"/>
    </location>
</feature>
<dbReference type="FunFam" id="1.25.40.10:FF:001096">
    <property type="entry name" value="Pentatricopeptide repeat-containing protein"/>
    <property type="match status" value="1"/>
</dbReference>
<evidence type="ECO:0000256" key="3">
    <source>
        <dbReference type="SAM" id="MobiDB-lite"/>
    </source>
</evidence>
<dbReference type="Pfam" id="PF01535">
    <property type="entry name" value="PPR"/>
    <property type="match status" value="4"/>
</dbReference>
<dbReference type="FunFam" id="1.25.40.10:FF:000242">
    <property type="entry name" value="Pentatricopeptide repeat-containing protein"/>
    <property type="match status" value="1"/>
</dbReference>
<sequence>MPIMQSSSVLAWPIHAATTPPPAPTSIRNGSVEEAWNLFSELRRYGFEPTQHTFAGLLSCASLKLSQGFQLQAQMVKSGLFHADPYAGTALLSLFRRNGCIDEVVCAFEEMPLKNLVTWNTVISLFGNYGFSEESMFLFRELMRTGAGLSECSFMGVLSGFASEQDLELGEQVHDLLIKNGFDSEVSVLNSLINMYVKCSCIRLAEKMFELGCVRDVVSWNTMIGALAKSERPSKVLELFLKMSVDGVLPNETTFVSVINSCTNLQILVFGEYIHAKVIRNKIESNVFVGSALVDFYAKCDNLESAHCCFDEIDEKNVVCWNALILGYSNKCFSSVSLLKRMLQLGYRPNESSFSAALKSSLVFELQQLHCLIMRMGYQQNEYVSSALITSYAKNGIISDALIFDAASNKPLLVGPSNAIAGVYNKIGQYHKTQDLFSLLEEPDIVSWNILIAACARNGDYKEVFELFKHMQMAQIYPDNYTVVSLLSVCAKLCNLALGSSIHGFIIKTDFKFCDTFVFNVLIDMYGKCGCIESSLKIFNKIIDRNIITWTALISALGVNGYANEALKLFREMESLGFKPDGVALVAVFSACRHGGLVKEGMELFWQMKKSYGIEPNIDHYHCVVDLLARCGHLQEAEQVISNMPFPPNALIWRSFLEGCKRWKTAENQESVDSRDMIPRMYFFSSFSVFDVRQNFQVHLHSWFFRGLTIMCGEMEVTNHTLSRFHSCLWGSNIHATLPLKVCNLLLPKQISPGLVSPLFNSQSHKLSLGLPEAPFCRLKATWEPSHYHPPTISPQHMVCVLGESFMFGTWKKYVECLSEVATCIYLFKDPPPLLFNAGSYESDSEYSIQDGHLVRGESSRIRMQMRIDSQILLRDLGYDESKLKHLQRMSTLDAGANRVSPGGPDPQHHSKPPALP</sequence>
<feature type="repeat" description="PPR" evidence="2">
    <location>
        <begin position="216"/>
        <end position="250"/>
    </location>
</feature>
<evidence type="ECO:0000313" key="5">
    <source>
        <dbReference type="Proteomes" id="UP000288805"/>
    </source>
</evidence>
<reference evidence="4 5" key="1">
    <citation type="journal article" date="2018" name="PLoS Genet.">
        <title>Population sequencing reveals clonal diversity and ancestral inbreeding in the grapevine cultivar Chardonnay.</title>
        <authorList>
            <person name="Roach M.J."/>
            <person name="Johnson D.L."/>
            <person name="Bohlmann J."/>
            <person name="van Vuuren H.J."/>
            <person name="Jones S.J."/>
            <person name="Pretorius I.S."/>
            <person name="Schmidt S.A."/>
            <person name="Borneman A.R."/>
        </authorList>
    </citation>
    <scope>NUCLEOTIDE SEQUENCE [LARGE SCALE GENOMIC DNA]</scope>
    <source>
        <strain evidence="5">cv. Chardonnay</strain>
        <tissue evidence="4">Leaf</tissue>
    </source>
</reference>
<dbReference type="GO" id="GO:0003723">
    <property type="term" value="F:RNA binding"/>
    <property type="evidence" value="ECO:0007669"/>
    <property type="project" value="InterPro"/>
</dbReference>
<dbReference type="NCBIfam" id="TIGR00756">
    <property type="entry name" value="PPR"/>
    <property type="match status" value="4"/>
</dbReference>
<accession>A0A438JK32</accession>
<dbReference type="PROSITE" id="PS51375">
    <property type="entry name" value="PPR"/>
    <property type="match status" value="5"/>
</dbReference>
<keyword evidence="1" id="KW-0677">Repeat</keyword>
<proteinExistence type="predicted"/>
<dbReference type="EMBL" id="QGNW01000038">
    <property type="protein sequence ID" value="RVX09299.1"/>
    <property type="molecule type" value="Genomic_DNA"/>
</dbReference>
<dbReference type="InterPro" id="IPR002885">
    <property type="entry name" value="PPR_rpt"/>
</dbReference>
<feature type="repeat" description="PPR" evidence="2">
    <location>
        <begin position="115"/>
        <end position="149"/>
    </location>
</feature>
<dbReference type="Proteomes" id="UP000288805">
    <property type="component" value="Unassembled WGS sequence"/>
</dbReference>
<organism evidence="4 5">
    <name type="scientific">Vitis vinifera</name>
    <name type="common">Grape</name>
    <dbReference type="NCBI Taxonomy" id="29760"/>
    <lineage>
        <taxon>Eukaryota</taxon>
        <taxon>Viridiplantae</taxon>
        <taxon>Streptophyta</taxon>
        <taxon>Embryophyta</taxon>
        <taxon>Tracheophyta</taxon>
        <taxon>Spermatophyta</taxon>
        <taxon>Magnoliopsida</taxon>
        <taxon>eudicotyledons</taxon>
        <taxon>Gunneridae</taxon>
        <taxon>Pentapetalae</taxon>
        <taxon>rosids</taxon>
        <taxon>Vitales</taxon>
        <taxon>Vitaceae</taxon>
        <taxon>Viteae</taxon>
        <taxon>Vitis</taxon>
    </lineage>
</organism>
<dbReference type="InterPro" id="IPR046960">
    <property type="entry name" value="PPR_At4g14850-like_plant"/>
</dbReference>
<evidence type="ECO:0000256" key="2">
    <source>
        <dbReference type="PROSITE-ProRule" id="PRU00708"/>
    </source>
</evidence>
<feature type="repeat" description="PPR" evidence="2">
    <location>
        <begin position="515"/>
        <end position="545"/>
    </location>
</feature>
<feature type="repeat" description="PPR" evidence="2">
    <location>
        <begin position="546"/>
        <end position="580"/>
    </location>
</feature>
<protein>
    <submittedName>
        <fullName evidence="4">Pentatricopeptide repeat-containing protein</fullName>
    </submittedName>
</protein>
<dbReference type="AlphaFoldDB" id="A0A438JK32"/>
<dbReference type="GO" id="GO:0009451">
    <property type="term" value="P:RNA modification"/>
    <property type="evidence" value="ECO:0007669"/>
    <property type="project" value="InterPro"/>
</dbReference>
<dbReference type="PANTHER" id="PTHR47926">
    <property type="entry name" value="PENTATRICOPEPTIDE REPEAT-CONTAINING PROTEIN"/>
    <property type="match status" value="1"/>
</dbReference>
<dbReference type="Gene3D" id="1.25.40.10">
    <property type="entry name" value="Tetratricopeptide repeat domain"/>
    <property type="match status" value="5"/>
</dbReference>
<gene>
    <name evidence="4" type="primary">VvCHDp000546_1</name>
    <name evidence="4" type="ORF">CK203_015454</name>
</gene>
<comment type="caution">
    <text evidence="4">The sequence shown here is derived from an EMBL/GenBank/DDBJ whole genome shotgun (WGS) entry which is preliminary data.</text>
</comment>
<dbReference type="FunFam" id="1.25.40.10:FF:000073">
    <property type="entry name" value="Pentatricopeptide repeat-containing protein chloroplastic"/>
    <property type="match status" value="1"/>
</dbReference>
<dbReference type="Pfam" id="PF13041">
    <property type="entry name" value="PPR_2"/>
    <property type="match status" value="3"/>
</dbReference>
<dbReference type="PANTHER" id="PTHR47926:SF423">
    <property type="entry name" value="REPEAT-CONTAINING PROTEIN, PUTATIVE-RELATED"/>
    <property type="match status" value="1"/>
</dbReference>
<feature type="region of interest" description="Disordered" evidence="3">
    <location>
        <begin position="895"/>
        <end position="917"/>
    </location>
</feature>
<dbReference type="InterPro" id="IPR011990">
    <property type="entry name" value="TPR-like_helical_dom_sf"/>
</dbReference>
<evidence type="ECO:0000313" key="4">
    <source>
        <dbReference type="EMBL" id="RVX09299.1"/>
    </source>
</evidence>
<evidence type="ECO:0000256" key="1">
    <source>
        <dbReference type="ARBA" id="ARBA00022737"/>
    </source>
</evidence>